<dbReference type="Proteomes" id="UP000831537">
    <property type="component" value="Chromosome"/>
</dbReference>
<evidence type="ECO:0000256" key="2">
    <source>
        <dbReference type="SAM" id="SignalP"/>
    </source>
</evidence>
<feature type="compositionally biased region" description="Acidic residues" evidence="1">
    <location>
        <begin position="57"/>
        <end position="71"/>
    </location>
</feature>
<feature type="chain" id="PRO_5046997296" evidence="2">
    <location>
        <begin position="27"/>
        <end position="189"/>
    </location>
</feature>
<organism evidence="4 5">
    <name type="scientific">Gracilibacillus salinarum</name>
    <dbReference type="NCBI Taxonomy" id="2932255"/>
    <lineage>
        <taxon>Bacteria</taxon>
        <taxon>Bacillati</taxon>
        <taxon>Bacillota</taxon>
        <taxon>Bacilli</taxon>
        <taxon>Bacillales</taxon>
        <taxon>Bacillaceae</taxon>
        <taxon>Gracilibacillus</taxon>
    </lineage>
</organism>
<feature type="compositionally biased region" description="Polar residues" evidence="1">
    <location>
        <begin position="24"/>
        <end position="36"/>
    </location>
</feature>
<accession>A0ABY4GHV1</accession>
<keyword evidence="2" id="KW-0732">Signal</keyword>
<protein>
    <submittedName>
        <fullName evidence="4">DUF1311 domain-containing protein</fullName>
    </submittedName>
</protein>
<keyword evidence="5" id="KW-1185">Reference proteome</keyword>
<feature type="compositionally biased region" description="Basic and acidic residues" evidence="1">
    <location>
        <begin position="38"/>
        <end position="56"/>
    </location>
</feature>
<dbReference type="PANTHER" id="PTHR39176:SF1">
    <property type="entry name" value="PERIPLASMIC PROTEIN"/>
    <property type="match status" value="1"/>
</dbReference>
<dbReference type="Pfam" id="PF07007">
    <property type="entry name" value="LprI"/>
    <property type="match status" value="1"/>
</dbReference>
<dbReference type="Gene3D" id="1.20.1270.180">
    <property type="match status" value="1"/>
</dbReference>
<dbReference type="RefSeq" id="WP_244740560.1">
    <property type="nucleotide sequence ID" value="NZ_CP095071.1"/>
</dbReference>
<dbReference type="InterPro" id="IPR009739">
    <property type="entry name" value="LprI-like_N"/>
</dbReference>
<dbReference type="EMBL" id="CP095071">
    <property type="protein sequence ID" value="UOQ83570.1"/>
    <property type="molecule type" value="Genomic_DNA"/>
</dbReference>
<feature type="region of interest" description="Disordered" evidence="1">
    <location>
        <begin position="22"/>
        <end position="74"/>
    </location>
</feature>
<reference evidence="4 5" key="1">
    <citation type="submission" date="2022-04" db="EMBL/GenBank/DDBJ databases">
        <title>Gracilibacillus sp. isolated from saltern.</title>
        <authorList>
            <person name="Won M."/>
            <person name="Lee C.-M."/>
            <person name="Woen H.-Y."/>
            <person name="Kwon S.-W."/>
        </authorList>
    </citation>
    <scope>NUCLEOTIDE SEQUENCE [LARGE SCALE GENOMIC DNA]</scope>
    <source>
        <strain evidence="4 5">SSPM10-3</strain>
    </source>
</reference>
<dbReference type="PROSITE" id="PS51257">
    <property type="entry name" value="PROKAR_LIPOPROTEIN"/>
    <property type="match status" value="1"/>
</dbReference>
<name>A0ABY4GHV1_9BACI</name>
<gene>
    <name evidence="4" type="ORF">MUN87_12465</name>
</gene>
<sequence>MKKYTSIFILVCLMMLAACDDSSAEASNNGDSQLHHSSNREIASKEDATETNKSADQESEEVEQTPADDTEGQLKETYLNKLNETTKKTENIEATDSSTYALKDVAHKQYETWDKLLNEIYGVLAEQLAAEEMTQLREAQRDWIAVRDETAKEASLKYEGGTMEQLEYVTVLADLTKDRCYELVEGYME</sequence>
<evidence type="ECO:0000259" key="3">
    <source>
        <dbReference type="Pfam" id="PF07007"/>
    </source>
</evidence>
<feature type="signal peptide" evidence="2">
    <location>
        <begin position="1"/>
        <end position="26"/>
    </location>
</feature>
<dbReference type="PANTHER" id="PTHR39176">
    <property type="entry name" value="PERIPLASMIC PROTEIN-RELATED"/>
    <property type="match status" value="1"/>
</dbReference>
<evidence type="ECO:0000313" key="5">
    <source>
        <dbReference type="Proteomes" id="UP000831537"/>
    </source>
</evidence>
<evidence type="ECO:0000313" key="4">
    <source>
        <dbReference type="EMBL" id="UOQ83570.1"/>
    </source>
</evidence>
<feature type="domain" description="Lysozyme inhibitor LprI-like N-terminal" evidence="3">
    <location>
        <begin position="95"/>
        <end position="183"/>
    </location>
</feature>
<proteinExistence type="predicted"/>
<evidence type="ECO:0000256" key="1">
    <source>
        <dbReference type="SAM" id="MobiDB-lite"/>
    </source>
</evidence>